<accession>A0ABV4ULR6</accession>
<feature type="signal peptide" evidence="2">
    <location>
        <begin position="1"/>
        <end position="25"/>
    </location>
</feature>
<protein>
    <submittedName>
        <fullName evidence="3">Uncharacterized protein</fullName>
    </submittedName>
</protein>
<keyword evidence="4" id="KW-1185">Reference proteome</keyword>
<dbReference type="EMBL" id="JBHDLJ010000003">
    <property type="protein sequence ID" value="MFB0833863.1"/>
    <property type="molecule type" value="Genomic_DNA"/>
</dbReference>
<dbReference type="Proteomes" id="UP001575652">
    <property type="component" value="Unassembled WGS sequence"/>
</dbReference>
<organism evidence="3 4">
    <name type="scientific">Arthrobacter halodurans</name>
    <dbReference type="NCBI Taxonomy" id="516699"/>
    <lineage>
        <taxon>Bacteria</taxon>
        <taxon>Bacillati</taxon>
        <taxon>Actinomycetota</taxon>
        <taxon>Actinomycetes</taxon>
        <taxon>Micrococcales</taxon>
        <taxon>Micrococcaceae</taxon>
        <taxon>Arthrobacter</taxon>
    </lineage>
</organism>
<feature type="region of interest" description="Disordered" evidence="1">
    <location>
        <begin position="24"/>
        <end position="121"/>
    </location>
</feature>
<comment type="caution">
    <text evidence="3">The sequence shown here is derived from an EMBL/GenBank/DDBJ whole genome shotgun (WGS) entry which is preliminary data.</text>
</comment>
<evidence type="ECO:0000256" key="2">
    <source>
        <dbReference type="SAM" id="SignalP"/>
    </source>
</evidence>
<evidence type="ECO:0000313" key="3">
    <source>
        <dbReference type="EMBL" id="MFB0833863.1"/>
    </source>
</evidence>
<sequence>MKNRAFWTVTGTLGVVAIGAGVAVADTPPAPSDDAATTTSVPATQPGVDGAPATTTAPDRGPGVGPSIVRTEDFTQRGASAASAASPVSAASSASAASPVSAASPTSPASPSSAPSAPSAD</sequence>
<evidence type="ECO:0000256" key="1">
    <source>
        <dbReference type="SAM" id="MobiDB-lite"/>
    </source>
</evidence>
<feature type="compositionally biased region" description="Low complexity" evidence="1">
    <location>
        <begin position="79"/>
        <end position="121"/>
    </location>
</feature>
<reference evidence="3 4" key="1">
    <citation type="submission" date="2024-09" db="EMBL/GenBank/DDBJ databases">
        <authorList>
            <person name="Salinas-Garcia M.A."/>
            <person name="Prieme A."/>
        </authorList>
    </citation>
    <scope>NUCLEOTIDE SEQUENCE [LARGE SCALE GENOMIC DNA]</scope>
    <source>
        <strain evidence="3 4">DSM 21081</strain>
    </source>
</reference>
<evidence type="ECO:0000313" key="4">
    <source>
        <dbReference type="Proteomes" id="UP001575652"/>
    </source>
</evidence>
<proteinExistence type="predicted"/>
<feature type="chain" id="PRO_5046869486" evidence="2">
    <location>
        <begin position="26"/>
        <end position="121"/>
    </location>
</feature>
<dbReference type="RefSeq" id="WP_373971041.1">
    <property type="nucleotide sequence ID" value="NZ_JBHDLJ010000003.1"/>
</dbReference>
<feature type="compositionally biased region" description="Low complexity" evidence="1">
    <location>
        <begin position="24"/>
        <end position="41"/>
    </location>
</feature>
<name>A0ABV4ULR6_9MICC</name>
<keyword evidence="2" id="KW-0732">Signal</keyword>
<gene>
    <name evidence="3" type="ORF">ACETWP_04615</name>
</gene>